<accession>A0AC60QV73</accession>
<proteinExistence type="predicted"/>
<gene>
    <name evidence="1" type="ORF">HPB47_014761</name>
</gene>
<keyword evidence="2" id="KW-1185">Reference proteome</keyword>
<evidence type="ECO:0000313" key="2">
    <source>
        <dbReference type="Proteomes" id="UP000805193"/>
    </source>
</evidence>
<reference evidence="1 2" key="1">
    <citation type="journal article" date="2020" name="Cell">
        <title>Large-Scale Comparative Analyses of Tick Genomes Elucidate Their Genetic Diversity and Vector Capacities.</title>
        <authorList>
            <consortium name="Tick Genome and Microbiome Consortium (TIGMIC)"/>
            <person name="Jia N."/>
            <person name="Wang J."/>
            <person name="Shi W."/>
            <person name="Du L."/>
            <person name="Sun Y."/>
            <person name="Zhan W."/>
            <person name="Jiang J.F."/>
            <person name="Wang Q."/>
            <person name="Zhang B."/>
            <person name="Ji P."/>
            <person name="Bell-Sakyi L."/>
            <person name="Cui X.M."/>
            <person name="Yuan T.T."/>
            <person name="Jiang B.G."/>
            <person name="Yang W.F."/>
            <person name="Lam T.T."/>
            <person name="Chang Q.C."/>
            <person name="Ding S.J."/>
            <person name="Wang X.J."/>
            <person name="Zhu J.G."/>
            <person name="Ruan X.D."/>
            <person name="Zhao L."/>
            <person name="Wei J.T."/>
            <person name="Ye R.Z."/>
            <person name="Que T.C."/>
            <person name="Du C.H."/>
            <person name="Zhou Y.H."/>
            <person name="Cheng J.X."/>
            <person name="Dai P.F."/>
            <person name="Guo W.B."/>
            <person name="Han X.H."/>
            <person name="Huang E.J."/>
            <person name="Li L.F."/>
            <person name="Wei W."/>
            <person name="Gao Y.C."/>
            <person name="Liu J.Z."/>
            <person name="Shao H.Z."/>
            <person name="Wang X."/>
            <person name="Wang C.C."/>
            <person name="Yang T.C."/>
            <person name="Huo Q.B."/>
            <person name="Li W."/>
            <person name="Chen H.Y."/>
            <person name="Chen S.E."/>
            <person name="Zhou L.G."/>
            <person name="Ni X.B."/>
            <person name="Tian J.H."/>
            <person name="Sheng Y."/>
            <person name="Liu T."/>
            <person name="Pan Y.S."/>
            <person name="Xia L.Y."/>
            <person name="Li J."/>
            <person name="Zhao F."/>
            <person name="Cao W.C."/>
        </authorList>
    </citation>
    <scope>NUCLEOTIDE SEQUENCE [LARGE SCALE GENOMIC DNA]</scope>
    <source>
        <strain evidence="1">Iper-2018</strain>
    </source>
</reference>
<protein>
    <submittedName>
        <fullName evidence="1">Uncharacterized protein</fullName>
    </submittedName>
</protein>
<evidence type="ECO:0000313" key="1">
    <source>
        <dbReference type="EMBL" id="KAG0443572.1"/>
    </source>
</evidence>
<organism evidence="1 2">
    <name type="scientific">Ixodes persulcatus</name>
    <name type="common">Taiga tick</name>
    <dbReference type="NCBI Taxonomy" id="34615"/>
    <lineage>
        <taxon>Eukaryota</taxon>
        <taxon>Metazoa</taxon>
        <taxon>Ecdysozoa</taxon>
        <taxon>Arthropoda</taxon>
        <taxon>Chelicerata</taxon>
        <taxon>Arachnida</taxon>
        <taxon>Acari</taxon>
        <taxon>Parasitiformes</taxon>
        <taxon>Ixodida</taxon>
        <taxon>Ixodoidea</taxon>
        <taxon>Ixodidae</taxon>
        <taxon>Ixodinae</taxon>
        <taxon>Ixodes</taxon>
    </lineage>
</organism>
<dbReference type="Proteomes" id="UP000805193">
    <property type="component" value="Unassembled WGS sequence"/>
</dbReference>
<name>A0AC60QV73_IXOPE</name>
<dbReference type="EMBL" id="JABSTQ010003218">
    <property type="protein sequence ID" value="KAG0443572.1"/>
    <property type="molecule type" value="Genomic_DNA"/>
</dbReference>
<comment type="caution">
    <text evidence="1">The sequence shown here is derived from an EMBL/GenBank/DDBJ whole genome shotgun (WGS) entry which is preliminary data.</text>
</comment>
<sequence length="1168" mass="131743">MFLQALDDLSRPEASGNKQTTIEPRFKNTPIFKPNEKESATSSASTPEGNFRQDDSESRKRHAAMAPGTSLSTQAATANTLVSTAATQNSITEDDDPPWSLVQSKKTIKRARYTRKKATECEGKAQASRQRFTVILRPRTKTDLTTIPRRTLEEAFTKTLGTQSQEISVKLQKGRTAMITFEGNRLPRVVRYALCITPVYPYRAKAVTCTHFHGAGHKQDICHKETVCSLCGKHHEETQDDQGNSNPCPNPTPYCQICKKNGHLATSNVCPKKTEIGKLLRERARKHAKLNQESRRKKGAPQPPPPPPPLNPIQPLPMLGRTYAELVRDFNLPHTSWGYKVDTINVQKLLEDMTRFKYTLLNTPGSTTRLGLTSRQQHTSPDLTWIYGKTGNLSWHVNIDTWGSDHLPIKIEVDSKRSEKNRRFVHTVIWDFYRRHLKSIQAESFATAMLDALKAATTRSNIPADAPTPDIHLLNLWARRLRALQRYRRGPKTPAAPREVTRHTKGFQLRPPRAVIQEAERLGIQGRALNFIKAFLKDWTYSVRIGDHTSDPRPNRFSVYADDIFLWSVTGDTRTQQQTNTQLWPPVNTSYRVGLTASPEKANYVVVTSRKQRKAGIASQMYLTLAGNRIQPPTSIRILGMYIDEDGSCRAWMTKVSQQCKAIIHVIRRICSFRGGANEGIARQMVKALIVSKLNTLQETVMARSVAHRERLQHSRPGRTILSLIQSLKLTLPDFPENDTPWVEYIDFVEGKPIPKNASFKHPDRQTSQANSHNKRIQAWESSAEKLAVYTDAAFATLPDQLATVAVAIPEKGIISSKQLPNSTSVKGGVLGAIQYAMETVLNDTTIRTKELHVFTDSVASLTECRNRNSPCKRAKSIKKMALQLSLQGTKVWAPAHTGIAGNEQAHSAARALIYSHLHDHGYPSSSPEDDEDEDDYDPDEAKQLIKLSSLNTPYCKNPQHVVDLVHLLWGCKGLEATRKKHLKDGVTSMEDWVFPPGRDAMDSFPSPYPLAVQINVLYYYYFFSVEPLTDCIPQRLPSPTDFMQVVSLRYEAVHDSFAEFFRVGIPTKKKQKKRTHTHTHKSNLYTKQASEPDNCKAPSCFETSARCVDARGTCNVPPLGRSWRHNAALSLISDAMFFPEVARGTCLEHFHNNEWRHFSQYRGILYN</sequence>